<evidence type="ECO:0000313" key="4">
    <source>
        <dbReference type="Proteomes" id="UP001198602"/>
    </source>
</evidence>
<dbReference type="Pfam" id="PF12158">
    <property type="entry name" value="DUF3592"/>
    <property type="match status" value="1"/>
</dbReference>
<evidence type="ECO:0000256" key="1">
    <source>
        <dbReference type="SAM" id="Phobius"/>
    </source>
</evidence>
<comment type="caution">
    <text evidence="3">The sequence shown here is derived from an EMBL/GenBank/DDBJ whole genome shotgun (WGS) entry which is preliminary data.</text>
</comment>
<dbReference type="Proteomes" id="UP001198602">
    <property type="component" value="Unassembled WGS sequence"/>
</dbReference>
<accession>A0ABS7YBV5</accession>
<proteinExistence type="predicted"/>
<evidence type="ECO:0000313" key="3">
    <source>
        <dbReference type="EMBL" id="MCA1855759.1"/>
    </source>
</evidence>
<gene>
    <name evidence="3" type="ORF">LE190_07450</name>
</gene>
<keyword evidence="1" id="KW-1133">Transmembrane helix</keyword>
<feature type="transmembrane region" description="Helical" evidence="1">
    <location>
        <begin position="70"/>
        <end position="88"/>
    </location>
</feature>
<dbReference type="EMBL" id="JAHYBX010000002">
    <property type="protein sequence ID" value="MCA1855759.1"/>
    <property type="molecule type" value="Genomic_DNA"/>
</dbReference>
<name>A0ABS7YBV5_9BURK</name>
<dbReference type="InterPro" id="IPR021994">
    <property type="entry name" value="DUF3592"/>
</dbReference>
<keyword evidence="1" id="KW-0472">Membrane</keyword>
<dbReference type="RefSeq" id="WP_225238137.1">
    <property type="nucleotide sequence ID" value="NZ_JAHYBX010000002.1"/>
</dbReference>
<keyword evidence="4" id="KW-1185">Reference proteome</keyword>
<organism evidence="3 4">
    <name type="scientific">Massilia hydrophila</name>
    <dbReference type="NCBI Taxonomy" id="3044279"/>
    <lineage>
        <taxon>Bacteria</taxon>
        <taxon>Pseudomonadati</taxon>
        <taxon>Pseudomonadota</taxon>
        <taxon>Betaproteobacteria</taxon>
        <taxon>Burkholderiales</taxon>
        <taxon>Oxalobacteraceae</taxon>
        <taxon>Telluria group</taxon>
        <taxon>Massilia</taxon>
    </lineage>
</organism>
<feature type="transmembrane region" description="Helical" evidence="1">
    <location>
        <begin position="193"/>
        <end position="211"/>
    </location>
</feature>
<protein>
    <submittedName>
        <fullName evidence="3">DUF3592 domain-containing protein</fullName>
    </submittedName>
</protein>
<keyword evidence="1" id="KW-0812">Transmembrane</keyword>
<evidence type="ECO:0000259" key="2">
    <source>
        <dbReference type="Pfam" id="PF12158"/>
    </source>
</evidence>
<sequence>MLEQAASFPHDTMLVHPDADNQDQSFFAPPKTAVGTWAPCYTHQPNPVLVHEKANALPIRRSLSTPRKHAAIACILIVLALALGLFTVHRCLDKLRSPSWPRAHAQVLEATLHKRVKSGAWCVGLRYQYLVDRQLFTSSRFSLDASAACYRDRRHADALSGRVVPGARIWIRYDPANPGKALIRLDALGVPDVLMLLLAFILLPAGALLLTGKVPRASG</sequence>
<reference evidence="3 4" key="1">
    <citation type="submission" date="2021-07" db="EMBL/GenBank/DDBJ databases">
        <title>Characterization of Violacein-producing bacteria and related species.</title>
        <authorList>
            <person name="Wilson H.S."/>
            <person name="De Leon M.E."/>
        </authorList>
    </citation>
    <scope>NUCLEOTIDE SEQUENCE [LARGE SCALE GENOMIC DNA]</scope>
    <source>
        <strain evidence="3 4">HSC-2F05</strain>
    </source>
</reference>
<feature type="domain" description="DUF3592" evidence="2">
    <location>
        <begin position="117"/>
        <end position="183"/>
    </location>
</feature>